<protein>
    <submittedName>
        <fullName evidence="4">Uncharacterized protein</fullName>
    </submittedName>
</protein>
<dbReference type="InterPro" id="IPR001611">
    <property type="entry name" value="Leu-rich_rpt"/>
</dbReference>
<name>A0ABQ8A7Z8_BRANA</name>
<evidence type="ECO:0000256" key="3">
    <source>
        <dbReference type="ARBA" id="ARBA00023170"/>
    </source>
</evidence>
<proteinExistence type="predicted"/>
<comment type="subcellular location">
    <subcellularLocation>
        <location evidence="1">Membrane</location>
        <topology evidence="1">Single-pass type I membrane protein</topology>
    </subcellularLocation>
</comment>
<dbReference type="SUPFAM" id="SSF52058">
    <property type="entry name" value="L domain-like"/>
    <property type="match status" value="1"/>
</dbReference>
<evidence type="ECO:0000313" key="4">
    <source>
        <dbReference type="EMBL" id="KAH0888656.1"/>
    </source>
</evidence>
<dbReference type="PANTHER" id="PTHR48053">
    <property type="entry name" value="LEUCINE RICH REPEAT FAMILY PROTEIN, EXPRESSED"/>
    <property type="match status" value="1"/>
</dbReference>
<evidence type="ECO:0000256" key="1">
    <source>
        <dbReference type="ARBA" id="ARBA00004479"/>
    </source>
</evidence>
<organism evidence="4 5">
    <name type="scientific">Brassica napus</name>
    <name type="common">Rape</name>
    <dbReference type="NCBI Taxonomy" id="3708"/>
    <lineage>
        <taxon>Eukaryota</taxon>
        <taxon>Viridiplantae</taxon>
        <taxon>Streptophyta</taxon>
        <taxon>Embryophyta</taxon>
        <taxon>Tracheophyta</taxon>
        <taxon>Spermatophyta</taxon>
        <taxon>Magnoliopsida</taxon>
        <taxon>eudicotyledons</taxon>
        <taxon>Gunneridae</taxon>
        <taxon>Pentapetalae</taxon>
        <taxon>rosids</taxon>
        <taxon>malvids</taxon>
        <taxon>Brassicales</taxon>
        <taxon>Brassicaceae</taxon>
        <taxon>Brassiceae</taxon>
        <taxon>Brassica</taxon>
    </lineage>
</organism>
<dbReference type="InterPro" id="IPR051716">
    <property type="entry name" value="Plant_RL_S/T_kinase"/>
</dbReference>
<sequence>MIRLNVSSQPHSSSRLFCYAGSLSRGSDVGFVYPENMLSERVTRLDLGGFQLGGVISPFIGNLSFLTSVDVTDNSFGGTIPRELVNLFRLQHLNVSFNILEGGFQPVCSTVLNWWALISIQIILDKIGNGDMQVTLEPIESHMYYLQLGAHQEFLLPDCFQKPIPAYFAKLSGLVGFSAYSNKMSGEIPHSLGNITRLETLQLSDNSFEGIIPPSLGKCSYFLNLHIQNNKLTGIILEEIVQISIFVSLNMSNNLLTGSLPEDVGRLENLGMLNVALNKLSGKLRKTLGRNYFPCIISFFY</sequence>
<dbReference type="Pfam" id="PF00560">
    <property type="entry name" value="LRR_1"/>
    <property type="match status" value="2"/>
</dbReference>
<keyword evidence="5" id="KW-1185">Reference proteome</keyword>
<dbReference type="EMBL" id="JAGKQM010000013">
    <property type="protein sequence ID" value="KAH0888656.1"/>
    <property type="molecule type" value="Genomic_DNA"/>
</dbReference>
<keyword evidence="2" id="KW-0732">Signal</keyword>
<accession>A0ABQ8A7Z8</accession>
<gene>
    <name evidence="4" type="ORF">HID58_051085</name>
</gene>
<comment type="caution">
    <text evidence="4">The sequence shown here is derived from an EMBL/GenBank/DDBJ whole genome shotgun (WGS) entry which is preliminary data.</text>
</comment>
<reference evidence="4 5" key="1">
    <citation type="submission" date="2021-05" db="EMBL/GenBank/DDBJ databases">
        <title>Genome Assembly of Synthetic Allotetraploid Brassica napus Reveals Homoeologous Exchanges between Subgenomes.</title>
        <authorList>
            <person name="Davis J.T."/>
        </authorList>
    </citation>
    <scope>NUCLEOTIDE SEQUENCE [LARGE SCALE GENOMIC DNA]</scope>
    <source>
        <strain evidence="5">cv. Da-Ae</strain>
        <tissue evidence="4">Seedling</tissue>
    </source>
</reference>
<keyword evidence="3" id="KW-0675">Receptor</keyword>
<dbReference type="PANTHER" id="PTHR48053:SF37">
    <property type="entry name" value="LEUCINE-RICH REPEAT PROTEIN KINASE FAMILY PROTEIN"/>
    <property type="match status" value="1"/>
</dbReference>
<dbReference type="InterPro" id="IPR032675">
    <property type="entry name" value="LRR_dom_sf"/>
</dbReference>
<dbReference type="Gene3D" id="3.80.10.10">
    <property type="entry name" value="Ribonuclease Inhibitor"/>
    <property type="match status" value="2"/>
</dbReference>
<dbReference type="Proteomes" id="UP000824890">
    <property type="component" value="Unassembled WGS sequence"/>
</dbReference>
<evidence type="ECO:0000256" key="2">
    <source>
        <dbReference type="ARBA" id="ARBA00022729"/>
    </source>
</evidence>
<evidence type="ECO:0000313" key="5">
    <source>
        <dbReference type="Proteomes" id="UP000824890"/>
    </source>
</evidence>